<organism evidence="1 2">
    <name type="scientific">Luteimicrobium album</name>
    <dbReference type="NCBI Taxonomy" id="1054550"/>
    <lineage>
        <taxon>Bacteria</taxon>
        <taxon>Bacillati</taxon>
        <taxon>Actinomycetota</taxon>
        <taxon>Actinomycetes</taxon>
        <taxon>Micrococcales</taxon>
        <taxon>Luteimicrobium</taxon>
    </lineage>
</organism>
<reference evidence="2" key="1">
    <citation type="journal article" date="2019" name="Int. J. Syst. Evol. Microbiol.">
        <title>The Global Catalogue of Microorganisms (GCM) 10K type strain sequencing project: providing services to taxonomists for standard genome sequencing and annotation.</title>
        <authorList>
            <consortium name="The Broad Institute Genomics Platform"/>
            <consortium name="The Broad Institute Genome Sequencing Center for Infectious Disease"/>
            <person name="Wu L."/>
            <person name="Ma J."/>
        </authorList>
    </citation>
    <scope>NUCLEOTIDE SEQUENCE [LARGE SCALE GENOMIC DNA]</scope>
    <source>
        <strain evidence="2">NBRC 106348</strain>
    </source>
</reference>
<name>A0ABQ6HXX0_9MICO</name>
<evidence type="ECO:0000313" key="2">
    <source>
        <dbReference type="Proteomes" id="UP001157091"/>
    </source>
</evidence>
<comment type="caution">
    <text evidence="1">The sequence shown here is derived from an EMBL/GenBank/DDBJ whole genome shotgun (WGS) entry which is preliminary data.</text>
</comment>
<dbReference type="RefSeq" id="WP_284291975.1">
    <property type="nucleotide sequence ID" value="NZ_BSUK01000001.1"/>
</dbReference>
<sequence length="83" mass="9033">MDDEPLLLPSALWHGVREEDLLHAYAMPVAVLTQPDGMVMFLGPGRTGTDLIEVGVIEWFGMTAIAHGMRPARDKYLRAGGLG</sequence>
<protein>
    <submittedName>
        <fullName evidence="1">Uncharacterized protein</fullName>
    </submittedName>
</protein>
<accession>A0ABQ6HXX0</accession>
<evidence type="ECO:0000313" key="1">
    <source>
        <dbReference type="EMBL" id="GMA22817.1"/>
    </source>
</evidence>
<dbReference type="Proteomes" id="UP001157091">
    <property type="component" value="Unassembled WGS sequence"/>
</dbReference>
<proteinExistence type="predicted"/>
<dbReference type="EMBL" id="BSUK01000001">
    <property type="protein sequence ID" value="GMA22817.1"/>
    <property type="molecule type" value="Genomic_DNA"/>
</dbReference>
<keyword evidence="2" id="KW-1185">Reference proteome</keyword>
<gene>
    <name evidence="1" type="ORF">GCM10025864_05760</name>
</gene>